<evidence type="ECO:0000256" key="1">
    <source>
        <dbReference type="SAM" id="MobiDB-lite"/>
    </source>
</evidence>
<name>A0ABR3V2K6_9PEZI</name>
<sequence length="181" mass="19741">MQLPAKEPIPVRVVSHNIRYAATSRFPHEQPWSTRGPLLISQLAAQATSESSSSSASPSSSSSSPPLPTPSFLPHGLPVVIGLQEVLHEQLTDILNGLNAADDAAWTHLGVGRDDGATKGEYNPILYRPRQLRLLDYRTRWLSPTPDRPSFGWGAGSRRLVTVAVFEVRRRRPGGHHATAS</sequence>
<feature type="region of interest" description="Disordered" evidence="1">
    <location>
        <begin position="43"/>
        <end position="69"/>
    </location>
</feature>
<gene>
    <name evidence="2" type="ORF">VTK73DRAFT_5301</name>
</gene>
<dbReference type="Proteomes" id="UP001586593">
    <property type="component" value="Unassembled WGS sequence"/>
</dbReference>
<comment type="caution">
    <text evidence="2">The sequence shown here is derived from an EMBL/GenBank/DDBJ whole genome shotgun (WGS) entry which is preliminary data.</text>
</comment>
<dbReference type="EMBL" id="JAZHXJ010002991">
    <property type="protein sequence ID" value="KAL1835840.1"/>
    <property type="molecule type" value="Genomic_DNA"/>
</dbReference>
<keyword evidence="3" id="KW-1185">Reference proteome</keyword>
<reference evidence="2 3" key="1">
    <citation type="journal article" date="2024" name="Commun. Biol.">
        <title>Comparative genomic analysis of thermophilic fungi reveals convergent evolutionary adaptations and gene losses.</title>
        <authorList>
            <person name="Steindorff A.S."/>
            <person name="Aguilar-Pontes M.V."/>
            <person name="Robinson A.J."/>
            <person name="Andreopoulos B."/>
            <person name="LaButti K."/>
            <person name="Kuo A."/>
            <person name="Mondo S."/>
            <person name="Riley R."/>
            <person name="Otillar R."/>
            <person name="Haridas S."/>
            <person name="Lipzen A."/>
            <person name="Grimwood J."/>
            <person name="Schmutz J."/>
            <person name="Clum A."/>
            <person name="Reid I.D."/>
            <person name="Moisan M.C."/>
            <person name="Butler G."/>
            <person name="Nguyen T.T.M."/>
            <person name="Dewar K."/>
            <person name="Conant G."/>
            <person name="Drula E."/>
            <person name="Henrissat B."/>
            <person name="Hansel C."/>
            <person name="Singer S."/>
            <person name="Hutchinson M.I."/>
            <person name="de Vries R.P."/>
            <person name="Natvig D.O."/>
            <person name="Powell A.J."/>
            <person name="Tsang A."/>
            <person name="Grigoriev I.V."/>
        </authorList>
    </citation>
    <scope>NUCLEOTIDE SEQUENCE [LARGE SCALE GENOMIC DNA]</scope>
    <source>
        <strain evidence="2 3">ATCC 24622</strain>
    </source>
</reference>
<dbReference type="SUPFAM" id="SSF56219">
    <property type="entry name" value="DNase I-like"/>
    <property type="match status" value="1"/>
</dbReference>
<feature type="compositionally biased region" description="Low complexity" evidence="1">
    <location>
        <begin position="43"/>
        <end position="64"/>
    </location>
</feature>
<evidence type="ECO:0008006" key="4">
    <source>
        <dbReference type="Google" id="ProtNLM"/>
    </source>
</evidence>
<dbReference type="Gene3D" id="3.60.10.10">
    <property type="entry name" value="Endonuclease/exonuclease/phosphatase"/>
    <property type="match status" value="2"/>
</dbReference>
<proteinExistence type="predicted"/>
<evidence type="ECO:0000313" key="3">
    <source>
        <dbReference type="Proteomes" id="UP001586593"/>
    </source>
</evidence>
<dbReference type="InterPro" id="IPR036691">
    <property type="entry name" value="Endo/exonu/phosph_ase_sf"/>
</dbReference>
<evidence type="ECO:0000313" key="2">
    <source>
        <dbReference type="EMBL" id="KAL1835840.1"/>
    </source>
</evidence>
<protein>
    <recommendedName>
        <fullName evidence="4">Endonuclease/exonuclease/phosphatase domain-containing protein</fullName>
    </recommendedName>
</protein>
<accession>A0ABR3V2K6</accession>
<organism evidence="2 3">
    <name type="scientific">Phialemonium thermophilum</name>
    <dbReference type="NCBI Taxonomy" id="223376"/>
    <lineage>
        <taxon>Eukaryota</taxon>
        <taxon>Fungi</taxon>
        <taxon>Dikarya</taxon>
        <taxon>Ascomycota</taxon>
        <taxon>Pezizomycotina</taxon>
        <taxon>Sordariomycetes</taxon>
        <taxon>Sordariomycetidae</taxon>
        <taxon>Cephalothecales</taxon>
        <taxon>Cephalothecaceae</taxon>
        <taxon>Phialemonium</taxon>
    </lineage>
</organism>